<dbReference type="RefSeq" id="WP_308712180.1">
    <property type="nucleotide sequence ID" value="NZ_JAVHUY010000008.1"/>
</dbReference>
<dbReference type="Proteomes" id="UP001230908">
    <property type="component" value="Unassembled WGS sequence"/>
</dbReference>
<evidence type="ECO:0000313" key="1">
    <source>
        <dbReference type="EMBL" id="MDQ7904912.1"/>
    </source>
</evidence>
<gene>
    <name evidence="1" type="ORF">RB614_10305</name>
</gene>
<organism evidence="1 2">
    <name type="scientific">Phytohabitans maris</name>
    <dbReference type="NCBI Taxonomy" id="3071409"/>
    <lineage>
        <taxon>Bacteria</taxon>
        <taxon>Bacillati</taxon>
        <taxon>Actinomycetota</taxon>
        <taxon>Actinomycetes</taxon>
        <taxon>Micromonosporales</taxon>
        <taxon>Micromonosporaceae</taxon>
    </lineage>
</organism>
<dbReference type="EMBL" id="JAVHUY010000008">
    <property type="protein sequence ID" value="MDQ7904912.1"/>
    <property type="molecule type" value="Genomic_DNA"/>
</dbReference>
<proteinExistence type="predicted"/>
<accession>A0ABU0ZG31</accession>
<evidence type="ECO:0000313" key="2">
    <source>
        <dbReference type="Proteomes" id="UP001230908"/>
    </source>
</evidence>
<sequence>MPYDSGSWDTSRILDLRTIRLDVVLNSTDSALNSCLEQLLTDMSRPDEVYAAHNTTASNTTARK</sequence>
<keyword evidence="2" id="KW-1185">Reference proteome</keyword>
<name>A0ABU0ZG31_9ACTN</name>
<reference evidence="1 2" key="1">
    <citation type="submission" date="2023-08" db="EMBL/GenBank/DDBJ databases">
        <title>Phytohabitans sansha sp. nov., isolated from marine sediment.</title>
        <authorList>
            <person name="Zhao Y."/>
            <person name="Yi K."/>
        </authorList>
    </citation>
    <scope>NUCLEOTIDE SEQUENCE [LARGE SCALE GENOMIC DNA]</scope>
    <source>
        <strain evidence="1 2">ZYX-F-186</strain>
    </source>
</reference>
<protein>
    <submittedName>
        <fullName evidence="1">Uncharacterized protein</fullName>
    </submittedName>
</protein>
<comment type="caution">
    <text evidence="1">The sequence shown here is derived from an EMBL/GenBank/DDBJ whole genome shotgun (WGS) entry which is preliminary data.</text>
</comment>